<organism evidence="1 2">
    <name type="scientific">Pseudoalteromonas luteoviolacea NCIMB 1942</name>
    <dbReference type="NCBI Taxonomy" id="1365253"/>
    <lineage>
        <taxon>Bacteria</taxon>
        <taxon>Pseudomonadati</taxon>
        <taxon>Pseudomonadota</taxon>
        <taxon>Gammaproteobacteria</taxon>
        <taxon>Alteromonadales</taxon>
        <taxon>Pseudoalteromonadaceae</taxon>
        <taxon>Pseudoalteromonas</taxon>
    </lineage>
</organism>
<proteinExistence type="predicted"/>
<dbReference type="EMBL" id="AUXT01000152">
    <property type="protein sequence ID" value="KZN47755.1"/>
    <property type="molecule type" value="Genomic_DNA"/>
</dbReference>
<sequence length="45" mass="5135">MSVTFHVFTLNVGSQFASFETVQFCTNQGDTNEIKNKEKHNKTLI</sequence>
<accession>A0A167CK12</accession>
<gene>
    <name evidence="1" type="ORF">N482_09015</name>
</gene>
<dbReference type="AlphaFoldDB" id="A0A167CK12"/>
<dbReference type="Proteomes" id="UP000076587">
    <property type="component" value="Unassembled WGS sequence"/>
</dbReference>
<comment type="caution">
    <text evidence="1">The sequence shown here is derived from an EMBL/GenBank/DDBJ whole genome shotgun (WGS) entry which is preliminary data.</text>
</comment>
<evidence type="ECO:0000313" key="1">
    <source>
        <dbReference type="EMBL" id="KZN47755.1"/>
    </source>
</evidence>
<reference evidence="1 2" key="1">
    <citation type="submission" date="2013-07" db="EMBL/GenBank/DDBJ databases">
        <title>Comparative Genomic and Metabolomic Analysis of Twelve Strains of Pseudoalteromonas luteoviolacea.</title>
        <authorList>
            <person name="Vynne N.G."/>
            <person name="Mansson M."/>
            <person name="Gram L."/>
        </authorList>
    </citation>
    <scope>NUCLEOTIDE SEQUENCE [LARGE SCALE GENOMIC DNA]</scope>
    <source>
        <strain evidence="1 2">NCIMB 1942</strain>
    </source>
</reference>
<protein>
    <submittedName>
        <fullName evidence="1">Uncharacterized protein</fullName>
    </submittedName>
</protein>
<name>A0A167CK12_9GAMM</name>
<evidence type="ECO:0000313" key="2">
    <source>
        <dbReference type="Proteomes" id="UP000076587"/>
    </source>
</evidence>